<dbReference type="AlphaFoldDB" id="A0A1E1K9Y8"/>
<dbReference type="Proteomes" id="UP000178129">
    <property type="component" value="Unassembled WGS sequence"/>
</dbReference>
<dbReference type="InParanoid" id="A0A1E1K9Y8"/>
<comment type="caution">
    <text evidence="1">The sequence shown here is derived from an EMBL/GenBank/DDBJ whole genome shotgun (WGS) entry which is preliminary data.</text>
</comment>
<dbReference type="STRING" id="914237.A0A1E1K9Y8"/>
<dbReference type="EMBL" id="FJUW01000007">
    <property type="protein sequence ID" value="CZS93454.1"/>
    <property type="molecule type" value="Genomic_DNA"/>
</dbReference>
<reference evidence="2" key="1">
    <citation type="submission" date="2016-03" db="EMBL/GenBank/DDBJ databases">
        <authorList>
            <person name="Ploux O."/>
        </authorList>
    </citation>
    <scope>NUCLEOTIDE SEQUENCE [LARGE SCALE GENOMIC DNA]</scope>
    <source>
        <strain evidence="2">UK7</strain>
    </source>
</reference>
<sequence>MASIHVTITPRYDLLHNVKSLHVKMHIESLQFKAGETILTFPSAINSKISTSLASDLSQTIDDVGVLPVRRQGVHSSANCEWIALRDTSGGVKISYEAEVLVSETLFDDGPTTDLRPDQGGLIGSGLSFVAIPAGKETFRLVVEWNLAAAPEGTRAVWTFGEGPGPVEKIGPASLLGDSVYMVGPVHGTPATPAVEPSSASYGFYWFGKLPPNVEVIREIHEAFFLKVSRFFNDSPSVSNPYRHFVRYNSAKKAFGGTSFVRSHIFDYDDQIAQVHDYDLVRRMAHEMVHSFLGPSVTNPDIDWIFEGIKHTLSIYLPFRPPNQFRPGHYFQETLSMLCMKYYTSPYLEYPLNTLLELAAKDDAYAIEQVETRAWAFVIGTDFAARKLVEKTTPPQRPIEDLAIKRLAIKKKQGEPHGINQWLDLLTPLMGGDARRRYEDMYRGEVILLPVEVFGAKSHRLVQCDQEILDLGMDRASFEQGMVRAIKDGSRAMAAGLVDGDRIIWSSHFWRCAENFTAEMKVVVNREGKVFETKFWPRSHEKARCWQMVKVEDA</sequence>
<name>A0A1E1K9Y8_9HELO</name>
<evidence type="ECO:0000313" key="2">
    <source>
        <dbReference type="Proteomes" id="UP000178129"/>
    </source>
</evidence>
<gene>
    <name evidence="1" type="ORF">RCO7_10547</name>
</gene>
<protein>
    <recommendedName>
        <fullName evidence="3">Peptidase M61 catalytic domain-containing protein</fullName>
    </recommendedName>
</protein>
<organism evidence="1 2">
    <name type="scientific">Rhynchosporium graminicola</name>
    <dbReference type="NCBI Taxonomy" id="2792576"/>
    <lineage>
        <taxon>Eukaryota</taxon>
        <taxon>Fungi</taxon>
        <taxon>Dikarya</taxon>
        <taxon>Ascomycota</taxon>
        <taxon>Pezizomycotina</taxon>
        <taxon>Leotiomycetes</taxon>
        <taxon>Helotiales</taxon>
        <taxon>Ploettnerulaceae</taxon>
        <taxon>Rhynchosporium</taxon>
    </lineage>
</organism>
<proteinExistence type="predicted"/>
<keyword evidence="2" id="KW-1185">Reference proteome</keyword>
<accession>A0A1E1K9Y8</accession>
<evidence type="ECO:0000313" key="1">
    <source>
        <dbReference type="EMBL" id="CZS93454.1"/>
    </source>
</evidence>
<evidence type="ECO:0008006" key="3">
    <source>
        <dbReference type="Google" id="ProtNLM"/>
    </source>
</evidence>